<evidence type="ECO:0000256" key="1">
    <source>
        <dbReference type="SAM" id="MobiDB-lite"/>
    </source>
</evidence>
<feature type="region of interest" description="Disordered" evidence="1">
    <location>
        <begin position="1"/>
        <end position="29"/>
    </location>
</feature>
<feature type="compositionally biased region" description="Polar residues" evidence="1">
    <location>
        <begin position="11"/>
        <end position="23"/>
    </location>
</feature>
<organism evidence="2 3">
    <name type="scientific">Lunasporangiospora selenospora</name>
    <dbReference type="NCBI Taxonomy" id="979761"/>
    <lineage>
        <taxon>Eukaryota</taxon>
        <taxon>Fungi</taxon>
        <taxon>Fungi incertae sedis</taxon>
        <taxon>Mucoromycota</taxon>
        <taxon>Mortierellomycotina</taxon>
        <taxon>Mortierellomycetes</taxon>
        <taxon>Mortierellales</taxon>
        <taxon>Mortierellaceae</taxon>
        <taxon>Lunasporangiospora</taxon>
    </lineage>
</organism>
<feature type="non-terminal residue" evidence="2">
    <location>
        <position position="2590"/>
    </location>
</feature>
<evidence type="ECO:0000313" key="2">
    <source>
        <dbReference type="EMBL" id="KAF9581682.1"/>
    </source>
</evidence>
<gene>
    <name evidence="2" type="ORF">BGW38_001213</name>
</gene>
<sequence>MRSAAEASPTAVVSTRNRSTNVPQMEKPTWSRSVMALPSAMAQIVPPKTANAPGTAIEEECTCPGLGFNPVCGSDLPASCNAHRNTIYSCPGGHGTKPVPLELCRQGTECFKEPLPEGASCGGSTCDCQGDVSVCGSSFPSSCGYQKNAIYKCAANGQAEIVKNCTATQDCVWLTDAATCVDGDCKCPANGDVCGEVFPLRCRLSRTMVYTCKKGEIPVASKECYPNRCSSSKAALDAAIAFGKPLAETCTDSCKCIAKGTFCGSTFPPKCHYEFSTLYECDGPGGNPMSSEVCEPGGCTVNVGHDTCSKDPCTCPDLTPVPVCGLSLPPSCKADPNTIYICYGSHGTKPEPVKICDPGSVCLKKPSPMGATCGSNTCECKGDHDLCSDGLPKTCNVPANSIYRCGGNGDLALVKQCDSTESCVVRSGEAECASLDCKCPSDGAICGEAFPLSCKLKATALYQCKKGDNPKFVSQCFPGRCGTNGKETEEKCQDSCKCQEAGQVCDSTFPQRCNLAANTLYTCSGEDSDPVLLEKCTKGCNVNAGDDSCVPSNICVCTDTQDVCGSAFPASCNLETGSLYSCAKGPGGSPVLSKKCPNQKCNVTPGNDQCEPGPCECKNNEDSCGSAFPDSCGLDKNTLYKCSYIGSNPIQGVKCESGNCLVQSTDDICLPVQKNCKCWSSNSACGNVFGPSCNLSSNTLYTCSGEGATPKPAVDCKYGCRAFPGFPDTCTADPCACQGPGPICGSVFPDSCGLDKETLFQCSGRGAKPDAGKKCESGKCLVQLFADACKPVPPSDCKCINAHSVCGKAFASNCNLRPETLYTCSAPGAEPSSSGNCKFGCSVISNGSDICTSDPCACFDNTPTCGSAFPDYCLLNGTTLYQCPEYGVRPTVGEPCASGECFVQPNQDVCKPFPPNTCKCTESTLVCGKTFDSSCDLLPEALYSCLGKGADPLLSADCGLGCSVVVDGPDTCSSDPCACKELGPTCGSNFPSSCGLDRETLFQCNAKNFKPKNGEICATGVCLVQPIDDICKPIPPSNCKCIHSDDVCGKVFDPQCHFLPDVLYTCTGPGATPVPGFECKFGCSIAANGINDICIPDPCTCNNKDPVCGSAFPGSCMFDKGTLYRCAGAGSIPSNGKVCDLNLCKVQPGPDVCTPPPEDPCLCKNGYATCGSAFNDKCGYDKSTLYQCTMKGTKPQLGVKCQSGECIVQSIADVCKPLPPDNCKCTDGTNVCGKVYDSKCGFQPETLYSCSGAGAVPRYASACQFGCSVIASGEDICTPDPCACKDTDPICGSELPASCSFEPSKLYQCPGRNLRPTSGVSCDSGICLAQSGPDVCKPIPPDNCKCKDNIQICGNTFEKKCNLKPDTLYTCSGPGTDPKSTADCQFGCSVTVGITNDTCAPDPCACVDGDAVCGFVLPDICKLDRATLYQCSGKGGKPGSGIKCESTTCVSLPGPDFCHPLPVDPCVCENGRPTCGSSFPDSCGLDKVALYSCSGKGAKPSNGTKCESGLCLVQSFGDVCKPTTPNTCSCVDNAAVCGKAYDPSCNLRADTLYICSKPGATLQPSTDCKHGCSVIAGSSDECAPDPCSCTGTKPTCGSTFPDFCLLDAKSVYQCPIKGAPPQSPTRCESGECLAQPAADVCKPVPQNTCKCTDNTLVCGKVFDAQCSLKPDTLYSCIRLGAGPIPGPDCQYGCTVVANGRDTCAPNPCACSDSNPACGSVFPESCGLDKDTLYQCSGVGALPSAGQKCQSSVCLTQANGGICKPLPPDNCKCTDTFEVCGKLYELTCGFKPNTLYSCSGVGAVPQPKNDCQSGCTVVLGSNDFCAPDPCSCQDSETVCGSVFPSTCGLDANTLYNCSSKGALPSQGFKCESNVCIVQEGPDACKPEVDPCVCVGTYLSCGSSFPKSCGYDNSTLYQCPGANKKPINGVKCASGECIVQATDDVCKPIPPDHCKCTEAMNVCGKVFDSKCSLKPETLYTCAGDGATPTLSTDCKFGCLVITDAADICAPDPCLCPDGDSRCGSAFPAICELDAATLFQCSARGAQPTNGLRCLSGQCDELAGPDACHPLIGPPNPCVCNDTDPVCGSVFPAKCNLDASTLYQCPAKDAEPKSGVKCESNECLVQTGADVCKPKPPDTCKCKDNMAVCGKVFDSKCNLGADTLYTCPGAGLNPQLLSECNFGCTVVTDNSDVCAPDPCKCKDSDNACGSTFPVSCGLIPTGLYTCAGIGSNPAYKTTCSIGCQVLPGPDDCVHMSIPCHCATKEDTCGAALIGSCSVEANTLYDCSGSTPAVKEKCASNKCIVQDGNDVCEPVCSCTGDQNQCSTSFDAVCKLPPVAVYKCTNGKPEQVQLCQGDEICKPNASGAECIKPDCLCKDNNKHCGSDFLAACGYDSNTLYQCTTGEKPTVVQQCVSPKVCKTLSAGPQCIFPDCSCKDNNKHCSSDFPAICGLVSNTVYQCSNGENPTVVQGCTSPEVCKSLTTGDQCINPDCLCKDANKHCGADFPAVCNLDNSTLYQCSTGEKPTSSQKCVSPEVCKSLATGDQCINPDCLCKDNNKHCGADFPAVCNLDNSTLYQCSTGEKPTIAQGCTSPE</sequence>
<comment type="caution">
    <text evidence="2">The sequence shown here is derived from an EMBL/GenBank/DDBJ whole genome shotgun (WGS) entry which is preliminary data.</text>
</comment>
<dbReference type="Proteomes" id="UP000780801">
    <property type="component" value="Unassembled WGS sequence"/>
</dbReference>
<evidence type="ECO:0000313" key="3">
    <source>
        <dbReference type="Proteomes" id="UP000780801"/>
    </source>
</evidence>
<protein>
    <submittedName>
        <fullName evidence="2">Uncharacterized protein</fullName>
    </submittedName>
</protein>
<proteinExistence type="predicted"/>
<reference evidence="2" key="1">
    <citation type="journal article" date="2020" name="Fungal Divers.">
        <title>Resolving the Mortierellaceae phylogeny through synthesis of multi-gene phylogenetics and phylogenomics.</title>
        <authorList>
            <person name="Vandepol N."/>
            <person name="Liber J."/>
            <person name="Desiro A."/>
            <person name="Na H."/>
            <person name="Kennedy M."/>
            <person name="Barry K."/>
            <person name="Grigoriev I.V."/>
            <person name="Miller A.N."/>
            <person name="O'Donnell K."/>
            <person name="Stajich J.E."/>
            <person name="Bonito G."/>
        </authorList>
    </citation>
    <scope>NUCLEOTIDE SEQUENCE</scope>
    <source>
        <strain evidence="2">KOD1015</strain>
    </source>
</reference>
<accession>A0A9P6KEF2</accession>
<dbReference type="OrthoDB" id="2447511at2759"/>
<keyword evidence="3" id="KW-1185">Reference proteome</keyword>
<name>A0A9P6KEF2_9FUNG</name>
<dbReference type="EMBL" id="JAABOA010001371">
    <property type="protein sequence ID" value="KAF9581682.1"/>
    <property type="molecule type" value="Genomic_DNA"/>
</dbReference>